<comment type="similarity">
    <text evidence="2">Belongs to the ELP6 family.</text>
</comment>
<organism evidence="3 4">
    <name type="scientific">Australozyma saopauloensis</name>
    <dbReference type="NCBI Taxonomy" id="291208"/>
    <lineage>
        <taxon>Eukaryota</taxon>
        <taxon>Fungi</taxon>
        <taxon>Dikarya</taxon>
        <taxon>Ascomycota</taxon>
        <taxon>Saccharomycotina</taxon>
        <taxon>Pichiomycetes</taxon>
        <taxon>Metschnikowiaceae</taxon>
        <taxon>Australozyma</taxon>
    </lineage>
</organism>
<dbReference type="GO" id="GO:0002098">
    <property type="term" value="P:tRNA wobble uridine modification"/>
    <property type="evidence" value="ECO:0007669"/>
    <property type="project" value="InterPro"/>
</dbReference>
<dbReference type="EMBL" id="CP138900">
    <property type="protein sequence ID" value="WPK27675.1"/>
    <property type="molecule type" value="Genomic_DNA"/>
</dbReference>
<evidence type="ECO:0000313" key="4">
    <source>
        <dbReference type="Proteomes" id="UP001338582"/>
    </source>
</evidence>
<dbReference type="PANTHER" id="PTHR16184">
    <property type="entry name" value="ELONGATOR COMPLEX PROTEIN 6"/>
    <property type="match status" value="1"/>
</dbReference>
<accession>A0AAX4HHZ4</accession>
<evidence type="ECO:0008006" key="5">
    <source>
        <dbReference type="Google" id="ProtNLM"/>
    </source>
</evidence>
<reference evidence="3 4" key="1">
    <citation type="submission" date="2023-10" db="EMBL/GenBank/DDBJ databases">
        <title>Draft Genome Sequence of Candida saopaulonensis from a very Premature Infant with Sepsis.</title>
        <authorList>
            <person name="Ning Y."/>
            <person name="Dai R."/>
            <person name="Xiao M."/>
            <person name="Xu Y."/>
            <person name="Yan Q."/>
            <person name="Zhang L."/>
        </authorList>
    </citation>
    <scope>NUCLEOTIDE SEQUENCE [LARGE SCALE GENOMIC DNA]</scope>
    <source>
        <strain evidence="3 4">19XY460</strain>
    </source>
</reference>
<protein>
    <recommendedName>
        <fullName evidence="5">Elongator complex protein 6</fullName>
    </recommendedName>
</protein>
<proteinExistence type="inferred from homology"/>
<dbReference type="CDD" id="cd19495">
    <property type="entry name" value="Elp6"/>
    <property type="match status" value="1"/>
</dbReference>
<name>A0AAX4HHZ4_9ASCO</name>
<dbReference type="Proteomes" id="UP001338582">
    <property type="component" value="Chromosome 7"/>
</dbReference>
<dbReference type="InterPro" id="IPR018627">
    <property type="entry name" value="ELP6"/>
</dbReference>
<evidence type="ECO:0000256" key="1">
    <source>
        <dbReference type="ARBA" id="ARBA00005043"/>
    </source>
</evidence>
<dbReference type="PANTHER" id="PTHR16184:SF6">
    <property type="entry name" value="ELONGATOR COMPLEX PROTEIN 6"/>
    <property type="match status" value="1"/>
</dbReference>
<keyword evidence="4" id="KW-1185">Reference proteome</keyword>
<comment type="pathway">
    <text evidence="1">tRNA modification; 5-methoxycarbonylmethyl-2-thiouridine-tRNA biosynthesis.</text>
</comment>
<dbReference type="InterPro" id="IPR027417">
    <property type="entry name" value="P-loop_NTPase"/>
</dbReference>
<sequence>MSSQQQDLVFFTDGSLLTPKDASLNPKLHIISHHDGTSPMWLTTTLAENCLVGTANLVNRELKQSENDCSVVNASFLHTEDVFEKASRRQAVDLGSLSLFKFLDYSSSLFTSNFPATKDPKRQLSLLFDDITKTIESAKTSNKVVFLDSPELLLAATNLSSADILAGVRKLQKLATVITIINVHTSMFNMDIQNAQDPAFQITDFYVKLCHMSSLNISLQPLATGKAKDITGSLTVTRGAIPMTSGSEVLEREYVFQVTKDATAKLYFR</sequence>
<dbReference type="KEGG" id="asau:88176131"/>
<dbReference type="GeneID" id="88176131"/>
<gene>
    <name evidence="3" type="ORF">PUMCH_005072</name>
</gene>
<dbReference type="Gene3D" id="3.40.50.300">
    <property type="entry name" value="P-loop containing nucleotide triphosphate hydrolases"/>
    <property type="match status" value="1"/>
</dbReference>
<evidence type="ECO:0000256" key="2">
    <source>
        <dbReference type="ARBA" id="ARBA00008837"/>
    </source>
</evidence>
<dbReference type="GO" id="GO:0033588">
    <property type="term" value="C:elongator holoenzyme complex"/>
    <property type="evidence" value="ECO:0007669"/>
    <property type="project" value="InterPro"/>
</dbReference>
<evidence type="ECO:0000313" key="3">
    <source>
        <dbReference type="EMBL" id="WPK27675.1"/>
    </source>
</evidence>
<dbReference type="AlphaFoldDB" id="A0AAX4HHZ4"/>
<dbReference type="RefSeq" id="XP_062880052.1">
    <property type="nucleotide sequence ID" value="XM_063023982.1"/>
</dbReference>